<keyword evidence="2" id="KW-1185">Reference proteome</keyword>
<proteinExistence type="predicted"/>
<dbReference type="AlphaFoldDB" id="A0A511DK19"/>
<protein>
    <submittedName>
        <fullName evidence="1">Uncharacterized protein</fullName>
    </submittedName>
</protein>
<reference evidence="1 2" key="1">
    <citation type="submission" date="2019-07" db="EMBL/GenBank/DDBJ databases">
        <title>Whole genome shotgun sequence of Pseudonocardia sulfidoxydans NBRC 16205.</title>
        <authorList>
            <person name="Hosoyama A."/>
            <person name="Uohara A."/>
            <person name="Ohji S."/>
            <person name="Ichikawa N."/>
        </authorList>
    </citation>
    <scope>NUCLEOTIDE SEQUENCE [LARGE SCALE GENOMIC DNA]</scope>
    <source>
        <strain evidence="1 2">NBRC 16205</strain>
    </source>
</reference>
<organism evidence="1 2">
    <name type="scientific">Pseudonocardia sulfidoxydans NBRC 16205</name>
    <dbReference type="NCBI Taxonomy" id="1223511"/>
    <lineage>
        <taxon>Bacteria</taxon>
        <taxon>Bacillati</taxon>
        <taxon>Actinomycetota</taxon>
        <taxon>Actinomycetes</taxon>
        <taxon>Pseudonocardiales</taxon>
        <taxon>Pseudonocardiaceae</taxon>
        <taxon>Pseudonocardia</taxon>
    </lineage>
</organism>
<comment type="caution">
    <text evidence="1">The sequence shown here is derived from an EMBL/GenBank/DDBJ whole genome shotgun (WGS) entry which is preliminary data.</text>
</comment>
<name>A0A511DK19_9PSEU</name>
<gene>
    <name evidence="1" type="ORF">PSU4_37310</name>
</gene>
<evidence type="ECO:0000313" key="2">
    <source>
        <dbReference type="Proteomes" id="UP000321685"/>
    </source>
</evidence>
<dbReference type="Proteomes" id="UP000321685">
    <property type="component" value="Unassembled WGS sequence"/>
</dbReference>
<accession>A0A511DK19</accession>
<sequence>MAWGGEAGQECQGDLAVELVEQPDRAGVSELQVRAELVVRGDAGLDQVGAGAHQHPQPDGRVGVDGERGEAAAVGAQDVGEEVGVEAVVLVASRAVAAS</sequence>
<dbReference type="EMBL" id="BJVJ01000040">
    <property type="protein sequence ID" value="GEL24777.1"/>
    <property type="molecule type" value="Genomic_DNA"/>
</dbReference>
<evidence type="ECO:0000313" key="1">
    <source>
        <dbReference type="EMBL" id="GEL24777.1"/>
    </source>
</evidence>